<evidence type="ECO:0000313" key="2">
    <source>
        <dbReference type="Proteomes" id="UP000218209"/>
    </source>
</evidence>
<name>A0A1X6NNW3_PORUM</name>
<evidence type="ECO:0000313" key="1">
    <source>
        <dbReference type="EMBL" id="OSX70298.1"/>
    </source>
</evidence>
<dbReference type="AlphaFoldDB" id="A0A1X6NNW3"/>
<keyword evidence="2" id="KW-1185">Reference proteome</keyword>
<accession>A0A1X6NNW3</accession>
<feature type="non-terminal residue" evidence="1">
    <location>
        <position position="103"/>
    </location>
</feature>
<protein>
    <submittedName>
        <fullName evidence="1">Uncharacterized protein</fullName>
    </submittedName>
</protein>
<dbReference type="Proteomes" id="UP000218209">
    <property type="component" value="Unassembled WGS sequence"/>
</dbReference>
<gene>
    <name evidence="1" type="ORF">BU14_0809s0002</name>
</gene>
<dbReference type="EMBL" id="KV919278">
    <property type="protein sequence ID" value="OSX70298.1"/>
    <property type="molecule type" value="Genomic_DNA"/>
</dbReference>
<proteinExistence type="predicted"/>
<organism evidence="1 2">
    <name type="scientific">Porphyra umbilicalis</name>
    <name type="common">Purple laver</name>
    <name type="synonym">Red alga</name>
    <dbReference type="NCBI Taxonomy" id="2786"/>
    <lineage>
        <taxon>Eukaryota</taxon>
        <taxon>Rhodophyta</taxon>
        <taxon>Bangiophyceae</taxon>
        <taxon>Bangiales</taxon>
        <taxon>Bangiaceae</taxon>
        <taxon>Porphyra</taxon>
    </lineage>
</organism>
<reference evidence="1 2" key="1">
    <citation type="submission" date="2017-03" db="EMBL/GenBank/DDBJ databases">
        <title>WGS assembly of Porphyra umbilicalis.</title>
        <authorList>
            <person name="Brawley S.H."/>
            <person name="Blouin N.A."/>
            <person name="Ficko-Blean E."/>
            <person name="Wheeler G.L."/>
            <person name="Lohr M."/>
            <person name="Goodson H.V."/>
            <person name="Jenkins J.W."/>
            <person name="Blaby-Haas C.E."/>
            <person name="Helliwell K.E."/>
            <person name="Chan C."/>
            <person name="Marriage T."/>
            <person name="Bhattacharya D."/>
            <person name="Klein A.S."/>
            <person name="Badis Y."/>
            <person name="Brodie J."/>
            <person name="Cao Y."/>
            <person name="Collen J."/>
            <person name="Dittami S.M."/>
            <person name="Gachon C.M."/>
            <person name="Green B.R."/>
            <person name="Karpowicz S."/>
            <person name="Kim J.W."/>
            <person name="Kudahl U."/>
            <person name="Lin S."/>
            <person name="Michel G."/>
            <person name="Mittag M."/>
            <person name="Olson B.J."/>
            <person name="Pangilinan J."/>
            <person name="Peng Y."/>
            <person name="Qiu H."/>
            <person name="Shu S."/>
            <person name="Singer J.T."/>
            <person name="Smith A.G."/>
            <person name="Sprecher B.N."/>
            <person name="Wagner V."/>
            <person name="Wang W."/>
            <person name="Wang Z.-Y."/>
            <person name="Yan J."/>
            <person name="Yarish C."/>
            <person name="Zoeuner-Riek S."/>
            <person name="Zhuang Y."/>
            <person name="Zou Y."/>
            <person name="Lindquist E.A."/>
            <person name="Grimwood J."/>
            <person name="Barry K."/>
            <person name="Rokhsar D.S."/>
            <person name="Schmutz J."/>
            <person name="Stiller J.W."/>
            <person name="Grossman A.R."/>
            <person name="Prochnik S.E."/>
        </authorList>
    </citation>
    <scope>NUCLEOTIDE SEQUENCE [LARGE SCALE GENOMIC DNA]</scope>
    <source>
        <strain evidence="1">4086291</strain>
    </source>
</reference>
<sequence length="103" mass="11189">MVAKPEAAVATMPAVKTTVAAYLMDATGATRSSVRTWLCNDRQMRLLGRPAFLTEAEEATTARAMELWTARGGQLTREMLGRLLRDNAQAKGYFGDDLVPAKG</sequence>